<dbReference type="Pfam" id="PF01204">
    <property type="entry name" value="Trehalase"/>
    <property type="match status" value="1"/>
</dbReference>
<reference evidence="3 4" key="1">
    <citation type="submission" date="2019-07" db="EMBL/GenBank/DDBJ databases">
        <title>Full genome sequence of Sphingomonas sp. 4R-6-7(HKS19).</title>
        <authorList>
            <person name="Im W.-T."/>
        </authorList>
    </citation>
    <scope>NUCLEOTIDE SEQUENCE [LARGE SCALE GENOMIC DNA]</scope>
    <source>
        <strain evidence="3 4">HKS19</strain>
    </source>
</reference>
<accession>A0A5B8LJ29</accession>
<dbReference type="PROSITE" id="PS00927">
    <property type="entry name" value="TREHALASE_1"/>
    <property type="match status" value="1"/>
</dbReference>
<gene>
    <name evidence="3" type="primary">treF</name>
    <name evidence="3" type="ORF">FPZ24_10480</name>
</gene>
<dbReference type="GO" id="GO:0004555">
    <property type="term" value="F:alpha,alpha-trehalase activity"/>
    <property type="evidence" value="ECO:0007669"/>
    <property type="project" value="InterPro"/>
</dbReference>
<dbReference type="SUPFAM" id="SSF48208">
    <property type="entry name" value="Six-hairpin glycosidases"/>
    <property type="match status" value="1"/>
</dbReference>
<sequence length="509" mass="56643">MNRHVPVANSVPPGPDELFGDLFVAVQQRRLFGDGKTFPDMEPRRAPADIMAAWDAQRPQGDDELRAFVERNFDPPPPPRLDPPDDQASIGDHIAALWDDLVVTAQPGGPWSSALPLPSPYVIPGGRFREIYYWDSYFTMLGLAIDGRDALVESMLDNFVSLIERYGHIPNGTRSYFLSRSQPPFLALMTQLSRDPAPDVHRRRLAALRREHDYWMQGENHLAAPGASAHVVRLSDDAVLNRYWDASDTPRPEAYAEDVAVAAGADRPTADVYRDLRAAAESGWDFSSRWLRDAASLATIDTCAIVPVDLNCLLYLSERHIAEESAALGDATTAADYRRRADQRAAAILHYCWIAEERRFGDWHWIERRPTAGATAAGLYPLFAGIATPEQAADVARTAERDLLAPGGLRTTTVETAQQWDAPNGWAPLQWIAVAGLRRYGHDALADMIADRWLSTVEAFYDQTGALFEKYDIEHGRPASGGEYPNQQGFGWTNGVVKALLAERDKQRR</sequence>
<keyword evidence="4" id="KW-1185">Reference proteome</keyword>
<dbReference type="AlphaFoldDB" id="A0A5B8LJ29"/>
<dbReference type="InterPro" id="IPR001661">
    <property type="entry name" value="Glyco_hydro_37"/>
</dbReference>
<dbReference type="OrthoDB" id="106887at2"/>
<dbReference type="NCBIfam" id="NF009773">
    <property type="entry name" value="PRK13270.1"/>
    <property type="match status" value="1"/>
</dbReference>
<keyword evidence="2" id="KW-0326">Glycosidase</keyword>
<proteinExistence type="predicted"/>
<keyword evidence="1" id="KW-0378">Hydrolase</keyword>
<dbReference type="EMBL" id="CP042306">
    <property type="protein sequence ID" value="QDZ07859.1"/>
    <property type="molecule type" value="Genomic_DNA"/>
</dbReference>
<evidence type="ECO:0000256" key="2">
    <source>
        <dbReference type="ARBA" id="ARBA00023295"/>
    </source>
</evidence>
<evidence type="ECO:0000313" key="3">
    <source>
        <dbReference type="EMBL" id="QDZ07859.1"/>
    </source>
</evidence>
<dbReference type="InterPro" id="IPR008928">
    <property type="entry name" value="6-hairpin_glycosidase_sf"/>
</dbReference>
<name>A0A5B8LJ29_9SPHN</name>
<dbReference type="Gene3D" id="1.50.10.10">
    <property type="match status" value="1"/>
</dbReference>
<evidence type="ECO:0000313" key="4">
    <source>
        <dbReference type="Proteomes" id="UP000315673"/>
    </source>
</evidence>
<evidence type="ECO:0000256" key="1">
    <source>
        <dbReference type="ARBA" id="ARBA00022801"/>
    </source>
</evidence>
<dbReference type="PRINTS" id="PR00744">
    <property type="entry name" value="GLHYDRLASE37"/>
</dbReference>
<protein>
    <submittedName>
        <fullName evidence="3">Alpha,alpha-trehalase TreF</fullName>
    </submittedName>
</protein>
<dbReference type="PROSITE" id="PS00928">
    <property type="entry name" value="TREHALASE_2"/>
    <property type="match status" value="1"/>
</dbReference>
<dbReference type="PANTHER" id="PTHR23403:SF1">
    <property type="entry name" value="TREHALASE"/>
    <property type="match status" value="1"/>
</dbReference>
<dbReference type="Proteomes" id="UP000315673">
    <property type="component" value="Chromosome"/>
</dbReference>
<organism evidence="3 4">
    <name type="scientific">Sphingomonas panacisoli</name>
    <dbReference type="NCBI Taxonomy" id="1813879"/>
    <lineage>
        <taxon>Bacteria</taxon>
        <taxon>Pseudomonadati</taxon>
        <taxon>Pseudomonadota</taxon>
        <taxon>Alphaproteobacteria</taxon>
        <taxon>Sphingomonadales</taxon>
        <taxon>Sphingomonadaceae</taxon>
        <taxon>Sphingomonas</taxon>
    </lineage>
</organism>
<dbReference type="KEGG" id="spai:FPZ24_10480"/>
<dbReference type="InterPro" id="IPR018232">
    <property type="entry name" value="Glyco_hydro_37_CS"/>
</dbReference>
<dbReference type="GO" id="GO:0005993">
    <property type="term" value="P:trehalose catabolic process"/>
    <property type="evidence" value="ECO:0007669"/>
    <property type="project" value="TreeGrafter"/>
</dbReference>
<dbReference type="PANTHER" id="PTHR23403">
    <property type="entry name" value="TREHALASE"/>
    <property type="match status" value="1"/>
</dbReference>
<dbReference type="InterPro" id="IPR012341">
    <property type="entry name" value="6hp_glycosidase-like_sf"/>
</dbReference>